<feature type="domain" description="Type I restriction enzyme R protein N-terminal" evidence="2">
    <location>
        <begin position="36"/>
        <end position="135"/>
    </location>
</feature>
<keyword evidence="1" id="KW-1133">Transmembrane helix</keyword>
<evidence type="ECO:0000259" key="2">
    <source>
        <dbReference type="Pfam" id="PF13588"/>
    </source>
</evidence>
<feature type="transmembrane region" description="Helical" evidence="1">
    <location>
        <begin position="269"/>
        <end position="292"/>
    </location>
</feature>
<dbReference type="EMBL" id="JABANE010000114">
    <property type="protein sequence ID" value="NME71782.1"/>
    <property type="molecule type" value="Genomic_DNA"/>
</dbReference>
<dbReference type="Pfam" id="PF13588">
    <property type="entry name" value="HSDR_N_2"/>
    <property type="match status" value="1"/>
</dbReference>
<dbReference type="RefSeq" id="WP_169659988.1">
    <property type="nucleotide sequence ID" value="NZ_JABANE010000114.1"/>
</dbReference>
<feature type="transmembrane region" description="Helical" evidence="1">
    <location>
        <begin position="312"/>
        <end position="330"/>
    </location>
</feature>
<sequence length="344" mass="39245">MKWLSKAKKDRVVFINKKTNEVTYLPHAKTRSLNNPEEQVQLETFLSLIYDHGYPAENIRVCVPVKMGSATKEADIITYSDPEGFQPFMIVECKKKGVPDSVFKGAIDQGFSYASATLAKFVWTTDGHKNAYHEVLNDRIGERKNNVIPSPPPFQGGNNFGFKLKTNLFRLMKAPARLLGELIKFPSVQNAFIYIGILLTIMTLLTKVALSNMNSILKVSNKLWMEYGMDFSWIYYALAFMALLMTVSLGGILSFIPNMGKKALKKKQIVFLSIFLFIPVWFAGSEFAKAWWNWEHYTNMKHEMWMFMGPQLAIAPIQLVLFALILAISNKKPKPTPQRKRLAR</sequence>
<accession>A0A7X9S037</accession>
<reference evidence="3 4" key="1">
    <citation type="submission" date="2020-04" db="EMBL/GenBank/DDBJ databases">
        <title>Flammeovirga sp. SR4, a novel species isolated from seawater.</title>
        <authorList>
            <person name="Wang X."/>
        </authorList>
    </citation>
    <scope>NUCLEOTIDE SEQUENCE [LARGE SCALE GENOMIC DNA]</scope>
    <source>
        <strain evidence="3 4">ATCC 23126</strain>
    </source>
</reference>
<proteinExistence type="predicted"/>
<feature type="transmembrane region" description="Helical" evidence="1">
    <location>
        <begin position="191"/>
        <end position="213"/>
    </location>
</feature>
<keyword evidence="4" id="KW-1185">Reference proteome</keyword>
<dbReference type="Proteomes" id="UP000576082">
    <property type="component" value="Unassembled WGS sequence"/>
</dbReference>
<feature type="transmembrane region" description="Helical" evidence="1">
    <location>
        <begin position="233"/>
        <end position="257"/>
    </location>
</feature>
<evidence type="ECO:0000313" key="4">
    <source>
        <dbReference type="Proteomes" id="UP000576082"/>
    </source>
</evidence>
<evidence type="ECO:0000256" key="1">
    <source>
        <dbReference type="SAM" id="Phobius"/>
    </source>
</evidence>
<keyword evidence="1" id="KW-0472">Membrane</keyword>
<organism evidence="3 4">
    <name type="scientific">Flammeovirga aprica JL-4</name>
    <dbReference type="NCBI Taxonomy" id="694437"/>
    <lineage>
        <taxon>Bacteria</taxon>
        <taxon>Pseudomonadati</taxon>
        <taxon>Bacteroidota</taxon>
        <taxon>Cytophagia</taxon>
        <taxon>Cytophagales</taxon>
        <taxon>Flammeovirgaceae</taxon>
        <taxon>Flammeovirga</taxon>
    </lineage>
</organism>
<comment type="caution">
    <text evidence="3">The sequence shown here is derived from an EMBL/GenBank/DDBJ whole genome shotgun (WGS) entry which is preliminary data.</text>
</comment>
<evidence type="ECO:0000313" key="3">
    <source>
        <dbReference type="EMBL" id="NME71782.1"/>
    </source>
</evidence>
<dbReference type="AlphaFoldDB" id="A0A7X9S037"/>
<gene>
    <name evidence="3" type="ORF">HHU12_27705</name>
</gene>
<keyword evidence="1" id="KW-0812">Transmembrane</keyword>
<dbReference type="InterPro" id="IPR029464">
    <property type="entry name" value="HSDR_N"/>
</dbReference>
<name>A0A7X9S037_9BACT</name>
<protein>
    <submittedName>
        <fullName evidence="3">Type I restriction enzyme HsdR N-terminal domain-containing protein</fullName>
    </submittedName>
</protein>